<sequence>MIRRLLLLLCQLAVAGAASSSKVVTRLPGFQGRLPFHLETGYPILASSSANFSTHHGGGRYVEVDDDSGTELFYYFVESEAGGEDAPFLLWLTGGDHCSVLSSLAFEIGTSCLRSQPMTRRYSLLRRIIHEMHTHVNRDCRSIQVE</sequence>
<comment type="similarity">
    <text evidence="1">Belongs to the peptidase S10 family.</text>
</comment>
<reference evidence="2" key="1">
    <citation type="submission" date="2015-06" db="UniProtKB">
        <authorList>
            <consortium name="EnsemblPlants"/>
        </authorList>
    </citation>
    <scope>IDENTIFICATION</scope>
</reference>
<accession>N1QU37</accession>
<evidence type="ECO:0000256" key="1">
    <source>
        <dbReference type="ARBA" id="ARBA00009431"/>
    </source>
</evidence>
<dbReference type="InterPro" id="IPR001563">
    <property type="entry name" value="Peptidase_S10"/>
</dbReference>
<dbReference type="GO" id="GO:0006508">
    <property type="term" value="P:proteolysis"/>
    <property type="evidence" value="ECO:0007669"/>
    <property type="project" value="InterPro"/>
</dbReference>
<name>N1QU37_AEGTA</name>
<dbReference type="Pfam" id="PF00450">
    <property type="entry name" value="Peptidase_S10"/>
    <property type="match status" value="1"/>
</dbReference>
<dbReference type="EnsemblPlants" id="EMT01867">
    <property type="protein sequence ID" value="EMT01867"/>
    <property type="gene ID" value="F775_25067"/>
</dbReference>
<dbReference type="AlphaFoldDB" id="N1QU37"/>
<dbReference type="GO" id="GO:0004185">
    <property type="term" value="F:serine-type carboxypeptidase activity"/>
    <property type="evidence" value="ECO:0007669"/>
    <property type="project" value="InterPro"/>
</dbReference>
<dbReference type="Gene3D" id="3.40.50.1820">
    <property type="entry name" value="alpha/beta hydrolase"/>
    <property type="match status" value="1"/>
</dbReference>
<organism evidence="2">
    <name type="scientific">Aegilops tauschii</name>
    <name type="common">Tausch's goatgrass</name>
    <name type="synonym">Aegilops squarrosa</name>
    <dbReference type="NCBI Taxonomy" id="37682"/>
    <lineage>
        <taxon>Eukaryota</taxon>
        <taxon>Viridiplantae</taxon>
        <taxon>Streptophyta</taxon>
        <taxon>Embryophyta</taxon>
        <taxon>Tracheophyta</taxon>
        <taxon>Spermatophyta</taxon>
        <taxon>Magnoliopsida</taxon>
        <taxon>Liliopsida</taxon>
        <taxon>Poales</taxon>
        <taxon>Poaceae</taxon>
        <taxon>BOP clade</taxon>
        <taxon>Pooideae</taxon>
        <taxon>Triticodae</taxon>
        <taxon>Triticeae</taxon>
        <taxon>Triticinae</taxon>
        <taxon>Aegilops</taxon>
    </lineage>
</organism>
<dbReference type="InterPro" id="IPR029058">
    <property type="entry name" value="AB_hydrolase_fold"/>
</dbReference>
<proteinExistence type="inferred from homology"/>
<protein>
    <submittedName>
        <fullName evidence="2">Serine carboxypeptidase-like 18</fullName>
    </submittedName>
</protein>
<evidence type="ECO:0000313" key="2">
    <source>
        <dbReference type="EnsemblPlants" id="EMT01867"/>
    </source>
</evidence>
<dbReference type="SUPFAM" id="SSF53474">
    <property type="entry name" value="alpha/beta-Hydrolases"/>
    <property type="match status" value="1"/>
</dbReference>